<name>A0A0G4E8S0_VITBC</name>
<gene>
    <name evidence="2" type="ORF">Vbra_19997</name>
</gene>
<proteinExistence type="predicted"/>
<evidence type="ECO:0000256" key="1">
    <source>
        <dbReference type="ARBA" id="ARBA00022737"/>
    </source>
</evidence>
<dbReference type="SMART" id="SM00698">
    <property type="entry name" value="MORN"/>
    <property type="match status" value="1"/>
</dbReference>
<evidence type="ECO:0000313" key="3">
    <source>
        <dbReference type="Proteomes" id="UP000041254"/>
    </source>
</evidence>
<dbReference type="Gene3D" id="2.20.110.10">
    <property type="entry name" value="Histone H3 K4-specific methyltransferase SET7/9 N-terminal domain"/>
    <property type="match status" value="1"/>
</dbReference>
<dbReference type="Pfam" id="PF02493">
    <property type="entry name" value="MORN"/>
    <property type="match status" value="2"/>
</dbReference>
<dbReference type="EMBL" id="CDMY01000022">
    <property type="protein sequence ID" value="CEL91794.1"/>
    <property type="molecule type" value="Genomic_DNA"/>
</dbReference>
<accession>A0A0G4E8S0</accession>
<evidence type="ECO:0000313" key="2">
    <source>
        <dbReference type="EMBL" id="CEL91794.1"/>
    </source>
</evidence>
<reference evidence="2 3" key="1">
    <citation type="submission" date="2014-11" db="EMBL/GenBank/DDBJ databases">
        <authorList>
            <person name="Zhu J."/>
            <person name="Qi W."/>
            <person name="Song R."/>
        </authorList>
    </citation>
    <scope>NUCLEOTIDE SEQUENCE [LARGE SCALE GENOMIC DNA]</scope>
</reference>
<dbReference type="SUPFAM" id="SSF82185">
    <property type="entry name" value="Histone H3 K4-specific methyltransferase SET7/9 N-terminal domain"/>
    <property type="match status" value="1"/>
</dbReference>
<keyword evidence="3" id="KW-1185">Reference proteome</keyword>
<dbReference type="PhylomeDB" id="A0A0G4E8S0"/>
<dbReference type="InParanoid" id="A0A0G4E8S0"/>
<organism evidence="2 3">
    <name type="scientific">Vitrella brassicaformis (strain CCMP3155)</name>
    <dbReference type="NCBI Taxonomy" id="1169540"/>
    <lineage>
        <taxon>Eukaryota</taxon>
        <taxon>Sar</taxon>
        <taxon>Alveolata</taxon>
        <taxon>Colpodellida</taxon>
        <taxon>Vitrellaceae</taxon>
        <taxon>Vitrella</taxon>
    </lineage>
</organism>
<dbReference type="VEuPathDB" id="CryptoDB:Vbra_19997"/>
<sequence length="135" mass="15094">MEAGLFHGRGTLIYQGNEKYEGEFVFGKREGQGTFSYADELGVLCSLAGRADAVEAHEKSFIETSAALHDQLTQMDRQIATLNKQHDAQINALQQQHNKKVSELSDELMRVREAESTLAAQLTHTKQQLNHTHAK</sequence>
<keyword evidence="1" id="KW-0677">Repeat</keyword>
<dbReference type="InterPro" id="IPR003409">
    <property type="entry name" value="MORN"/>
</dbReference>
<protein>
    <recommendedName>
        <fullName evidence="4">MORN repeat-containing protein 5</fullName>
    </recommendedName>
</protein>
<dbReference type="Proteomes" id="UP000041254">
    <property type="component" value="Unassembled WGS sequence"/>
</dbReference>
<dbReference type="AlphaFoldDB" id="A0A0G4E8S0"/>
<evidence type="ECO:0008006" key="4">
    <source>
        <dbReference type="Google" id="ProtNLM"/>
    </source>
</evidence>